<dbReference type="AlphaFoldDB" id="X0GVN5"/>
<proteinExistence type="predicted"/>
<accession>X0GVN5</accession>
<protein>
    <submittedName>
        <fullName evidence="1">Uncharacterized protein</fullName>
    </submittedName>
</protein>
<dbReference type="EMBL" id="KK034629">
    <property type="protein sequence ID" value="EXL63866.1"/>
    <property type="molecule type" value="Genomic_DNA"/>
</dbReference>
<dbReference type="HOGENOM" id="CLU_3399487_0_0_1"/>
<gene>
    <name evidence="1" type="ORF">FOPG_19864</name>
</gene>
<reference evidence="1" key="2">
    <citation type="submission" date="2014-03" db="EMBL/GenBank/DDBJ databases">
        <title>The Genome Annotation of Fusarium oxysporum PHW808.</title>
        <authorList>
            <consortium name="The Broad Institute Genomics Platform"/>
            <person name="Ma L.-J."/>
            <person name="Corby-Kistler H."/>
            <person name="Broz K."/>
            <person name="Gale L.R."/>
            <person name="Jonkers W."/>
            <person name="O'Donnell K."/>
            <person name="Ploetz R."/>
            <person name="Steinberg C."/>
            <person name="Schwartz D.C."/>
            <person name="VanEtten H."/>
            <person name="Zhou S."/>
            <person name="Young S.K."/>
            <person name="Zeng Q."/>
            <person name="Gargeya S."/>
            <person name="Fitzgerald M."/>
            <person name="Abouelleil A."/>
            <person name="Alvarado L."/>
            <person name="Chapman S.B."/>
            <person name="Gainer-Dewar J."/>
            <person name="Goldberg J."/>
            <person name="Griggs A."/>
            <person name="Gujja S."/>
            <person name="Hansen M."/>
            <person name="Howarth C."/>
            <person name="Imamovic A."/>
            <person name="Ireland A."/>
            <person name="Larimer J."/>
            <person name="McCowan C."/>
            <person name="Murphy C."/>
            <person name="Pearson M."/>
            <person name="Poon T.W."/>
            <person name="Priest M."/>
            <person name="Roberts A."/>
            <person name="Saif S."/>
            <person name="Shea T."/>
            <person name="Sykes S."/>
            <person name="Wortman J."/>
            <person name="Nusbaum C."/>
            <person name="Birren B."/>
        </authorList>
    </citation>
    <scope>NUCLEOTIDE SEQUENCE</scope>
    <source>
        <strain evidence="1">54008</strain>
    </source>
</reference>
<reference evidence="1" key="1">
    <citation type="submission" date="2011-11" db="EMBL/GenBank/DDBJ databases">
        <title>The Genome Sequence of Fusarium oxysporum PHW808.</title>
        <authorList>
            <consortium name="The Broad Institute Genome Sequencing Platform"/>
            <person name="Ma L.-J."/>
            <person name="Gale L.R."/>
            <person name="Schwartz D.C."/>
            <person name="Zhou S."/>
            <person name="Corby-Kistler H."/>
            <person name="Young S.K."/>
            <person name="Zeng Q."/>
            <person name="Gargeya S."/>
            <person name="Fitzgerald M."/>
            <person name="Haas B."/>
            <person name="Abouelleil A."/>
            <person name="Alvarado L."/>
            <person name="Arachchi H.M."/>
            <person name="Berlin A."/>
            <person name="Brown A."/>
            <person name="Chapman S.B."/>
            <person name="Chen Z."/>
            <person name="Dunbar C."/>
            <person name="Freedman E."/>
            <person name="Gearin G."/>
            <person name="Goldberg J."/>
            <person name="Griggs A."/>
            <person name="Gujja S."/>
            <person name="Heiman D."/>
            <person name="Howarth C."/>
            <person name="Larson L."/>
            <person name="Lui A."/>
            <person name="MacDonald P.J.P."/>
            <person name="Montmayeur A."/>
            <person name="Murphy C."/>
            <person name="Neiman D."/>
            <person name="Pearson M."/>
            <person name="Priest M."/>
            <person name="Roberts A."/>
            <person name="Saif S."/>
            <person name="Shea T."/>
            <person name="Shenoy N."/>
            <person name="Sisk P."/>
            <person name="Stolte C."/>
            <person name="Sykes S."/>
            <person name="Wortman J."/>
            <person name="Nusbaum C."/>
            <person name="Birren B."/>
        </authorList>
    </citation>
    <scope>NUCLEOTIDE SEQUENCE [LARGE SCALE GENOMIC DNA]</scope>
    <source>
        <strain evidence="1">54008</strain>
    </source>
</reference>
<sequence length="31" mass="3586">MRRILSRTILLMLFVGRFQSRKPTAAVPNRG</sequence>
<dbReference type="Proteomes" id="UP000030676">
    <property type="component" value="Unassembled WGS sequence"/>
</dbReference>
<name>X0GVN5_FUSOX</name>
<evidence type="ECO:0000313" key="1">
    <source>
        <dbReference type="EMBL" id="EXL63866.1"/>
    </source>
</evidence>
<organism evidence="1">
    <name type="scientific">Fusarium oxysporum f. sp. conglutinans race 2 54008</name>
    <dbReference type="NCBI Taxonomy" id="1089457"/>
    <lineage>
        <taxon>Eukaryota</taxon>
        <taxon>Fungi</taxon>
        <taxon>Dikarya</taxon>
        <taxon>Ascomycota</taxon>
        <taxon>Pezizomycotina</taxon>
        <taxon>Sordariomycetes</taxon>
        <taxon>Hypocreomycetidae</taxon>
        <taxon>Hypocreales</taxon>
        <taxon>Nectriaceae</taxon>
        <taxon>Fusarium</taxon>
        <taxon>Fusarium oxysporum species complex</taxon>
    </lineage>
</organism>